<dbReference type="KEGG" id="cpb:Cphamn1_1938"/>
<dbReference type="EMBL" id="CP001101">
    <property type="protein sequence ID" value="ACE04865.1"/>
    <property type="molecule type" value="Genomic_DNA"/>
</dbReference>
<proteinExistence type="predicted"/>
<evidence type="ECO:0008006" key="3">
    <source>
        <dbReference type="Google" id="ProtNLM"/>
    </source>
</evidence>
<organism evidence="1">
    <name type="scientific">Chlorobium phaeobacteroides (strain BS1)</name>
    <dbReference type="NCBI Taxonomy" id="331678"/>
    <lineage>
        <taxon>Bacteria</taxon>
        <taxon>Pseudomonadati</taxon>
        <taxon>Chlorobiota</taxon>
        <taxon>Chlorobiia</taxon>
        <taxon>Chlorobiales</taxon>
        <taxon>Chlorobiaceae</taxon>
        <taxon>Chlorobium/Pelodictyon group</taxon>
        <taxon>Chlorobium</taxon>
    </lineage>
</organism>
<dbReference type="KEGG" id="cpb:Cphamn1_1953"/>
<dbReference type="EMBL" id="CP001101">
    <property type="protein sequence ID" value="ACE04851.1"/>
    <property type="molecule type" value="Genomic_DNA"/>
</dbReference>
<gene>
    <name evidence="1" type="ordered locus">Cphamn1_1938</name>
    <name evidence="2" type="ordered locus">Cphamn1_1953</name>
</gene>
<protein>
    <recommendedName>
        <fullName evidence="3">PilT protein domain protein</fullName>
    </recommendedName>
</protein>
<dbReference type="STRING" id="331678.Cphamn1_1938"/>
<dbReference type="InterPro" id="IPR029060">
    <property type="entry name" value="PIN-like_dom_sf"/>
</dbReference>
<dbReference type="SUPFAM" id="SSF88723">
    <property type="entry name" value="PIN domain-like"/>
    <property type="match status" value="1"/>
</dbReference>
<accession>B3EM10</accession>
<dbReference type="eggNOG" id="COG3744">
    <property type="taxonomic scope" value="Bacteria"/>
</dbReference>
<dbReference type="HOGENOM" id="CLU_3023686_0_0_10"/>
<reference evidence="1" key="1">
    <citation type="submission" date="2008-06" db="EMBL/GenBank/DDBJ databases">
        <title>Complete sequence of Chlorobium phaeobacteroides BS1.</title>
        <authorList>
            <consortium name="US DOE Joint Genome Institute"/>
            <person name="Lucas S."/>
            <person name="Copeland A."/>
            <person name="Lapidus A."/>
            <person name="Glavina del Rio T."/>
            <person name="Dalin E."/>
            <person name="Tice H."/>
            <person name="Bruce D."/>
            <person name="Goodwin L."/>
            <person name="Pitluck S."/>
            <person name="Schmutz J."/>
            <person name="Larimer F."/>
            <person name="Land M."/>
            <person name="Hauser L."/>
            <person name="Kyrpides N."/>
            <person name="Ovchinnikova G."/>
            <person name="Li T."/>
            <person name="Liu Z."/>
            <person name="Zhao F."/>
            <person name="Overmann J."/>
            <person name="Bryant D.A."/>
            <person name="Richardson P."/>
        </authorList>
    </citation>
    <scope>NUCLEOTIDE SEQUENCE [LARGE SCALE GENOMIC DNA]</scope>
    <source>
        <strain evidence="1">BS1</strain>
    </source>
</reference>
<evidence type="ECO:0000313" key="2">
    <source>
        <dbReference type="EMBL" id="ACE04865.1"/>
    </source>
</evidence>
<dbReference type="AlphaFoldDB" id="B3EM10"/>
<name>B3EM10_CHLPB</name>
<evidence type="ECO:0000313" key="1">
    <source>
        <dbReference type="EMBL" id="ACE04851.1"/>
    </source>
</evidence>
<sequence length="55" mass="5976">MIILDTQSAAMLPDIHRDPADRIIIATALLNQAQLVSLDSVFPGYEVLKGLLLNS</sequence>